<evidence type="ECO:0000259" key="4">
    <source>
        <dbReference type="Pfam" id="PF21250"/>
    </source>
</evidence>
<keyword evidence="8" id="KW-1185">Reference proteome</keyword>
<dbReference type="AlphaFoldDB" id="A0A0M1N231"/>
<reference evidence="8" key="1">
    <citation type="submission" date="2015-08" db="EMBL/GenBank/DDBJ databases">
        <title>Genome sequencing project for genomic taxonomy and phylogenomics of Bacillus-like bacteria.</title>
        <authorList>
            <person name="Liu B."/>
            <person name="Wang J."/>
            <person name="Zhu Y."/>
            <person name="Liu G."/>
            <person name="Chen Q."/>
            <person name="Chen Z."/>
            <person name="Lan J."/>
            <person name="Che J."/>
            <person name="Ge C."/>
            <person name="Shi H."/>
            <person name="Pan Z."/>
            <person name="Liu X."/>
        </authorList>
    </citation>
    <scope>NUCLEOTIDE SEQUENCE [LARGE SCALE GENOMIC DNA]</scope>
    <source>
        <strain evidence="8">FJAT-22460</strain>
    </source>
</reference>
<dbReference type="EMBL" id="LIUT01000008">
    <property type="protein sequence ID" value="KOR76221.1"/>
    <property type="molecule type" value="Genomic_DNA"/>
</dbReference>
<comment type="caution">
    <text evidence="7">The sequence shown here is derived from an EMBL/GenBank/DDBJ whole genome shotgun (WGS) entry which is preliminary data.</text>
</comment>
<dbReference type="GO" id="GO:0016757">
    <property type="term" value="F:glycosyltransferase activity"/>
    <property type="evidence" value="ECO:0007669"/>
    <property type="project" value="UniProtKB-KW"/>
</dbReference>
<dbReference type="GO" id="GO:0005975">
    <property type="term" value="P:carbohydrate metabolic process"/>
    <property type="evidence" value="ECO:0007669"/>
    <property type="project" value="InterPro"/>
</dbReference>
<dbReference type="PANTHER" id="PTHR37469:SF2">
    <property type="entry name" value="CELLOBIONIC ACID PHOSPHORYLASE"/>
    <property type="match status" value="1"/>
</dbReference>
<dbReference type="Pfam" id="PF21958">
    <property type="entry name" value="SOGP_N"/>
    <property type="match status" value="1"/>
</dbReference>
<dbReference type="InterPro" id="IPR048773">
    <property type="entry name" value="SOGP_C"/>
</dbReference>
<keyword evidence="2" id="KW-0808">Transferase</keyword>
<evidence type="ECO:0000313" key="7">
    <source>
        <dbReference type="EMBL" id="KOR76221.1"/>
    </source>
</evidence>
<evidence type="ECO:0000256" key="1">
    <source>
        <dbReference type="ARBA" id="ARBA00022676"/>
    </source>
</evidence>
<dbReference type="InterPro" id="IPR033432">
    <property type="entry name" value="GH94_catalytic"/>
</dbReference>
<feature type="domain" description="Glycosyl hydrolase 94 catalytic" evidence="3">
    <location>
        <begin position="692"/>
        <end position="977"/>
    </location>
</feature>
<dbReference type="InterPro" id="IPR012341">
    <property type="entry name" value="6hp_glycosidase-like_sf"/>
</dbReference>
<evidence type="ECO:0000259" key="3">
    <source>
        <dbReference type="Pfam" id="PF17167"/>
    </source>
</evidence>
<dbReference type="InterPro" id="IPR052047">
    <property type="entry name" value="GH94_Enzymes"/>
</dbReference>
<dbReference type="Pfam" id="PF21250">
    <property type="entry name" value="SOGP_2nd"/>
    <property type="match status" value="1"/>
</dbReference>
<proteinExistence type="predicted"/>
<dbReference type="PANTHER" id="PTHR37469">
    <property type="entry name" value="CELLOBIONIC ACID PHOSPHORYLASE-RELATED"/>
    <property type="match status" value="1"/>
</dbReference>
<evidence type="ECO:0000259" key="5">
    <source>
        <dbReference type="Pfam" id="PF21270"/>
    </source>
</evidence>
<dbReference type="RefSeq" id="WP_054405361.1">
    <property type="nucleotide sequence ID" value="NZ_LIUT01000008.1"/>
</dbReference>
<evidence type="ECO:0000259" key="6">
    <source>
        <dbReference type="Pfam" id="PF21958"/>
    </source>
</evidence>
<name>A0A0M1N231_9BACL</name>
<dbReference type="PATRIC" id="fig|1705565.3.peg.1561"/>
<evidence type="ECO:0000256" key="2">
    <source>
        <dbReference type="ARBA" id="ARBA00022679"/>
    </source>
</evidence>
<protein>
    <submittedName>
        <fullName evidence="7">Cellobiose phosphorylase</fullName>
    </submittedName>
</protein>
<sequence length="1125" mass="127185">MTANHVTNDGKVVLQTGELTFSFLPSGDLYQATYGTTMINQLLSNPIDGALSNLFLRIHTGSGIEAVPMLGVNSNSVVTYADNRMLWEGSFKGVDYKVRFTPTDAGAWFWDVELQGKGIEADVVYGQDIGIAHPGAVRSNEAYLSQYIDHAVFQQEDRDYVVCSRQNQPQGGAFPYLQQGALTSAAGYATDGFQFFGLSYKETNQVEALFKESLPNEVYQYEFAYTALQSPRVTLNSSARFVFYGLFKEDHPEAVTSLEFQDELQAAWQQVEARRLKDSGHSLPRIERCERFGEALRTLPLTEDELNALFPVRRQEERDGEELLSFFTDTYEHIVMKEKELRVERPHGHILMSGNNVKLGSPVITTTSYMYGVFNSQLVTGNTNFNKMMSHARNALNVPKTSGQRIYVEMDGVYRLLTMPSVFEIGFNYVRWYYKTESDMLIITNFTSATAPEVTLQVRSESGRSYRYLTTMQITMDVNEYEVPYHMVQEDDILTFRADSASLSSSVYKELHYRLGVKGADMRVMDETCLASNTVPGSASLTVLELGESAEWTMTVEGCLDAVDAPLAARVADEEIASYRSFYTSVMNGFHLSLKNGQDDGLFKVNALAWWYTHNMLVHYSVPHGLEQYGGAAWGTRDVCQGPAEYFMATHKYEQVRDILLEVYSHQYEDDGNWPQWFMFDKYAHIQQEESHGDIIVWPLKVLGDYLAVTQDYSILESAVPYTRKHSFDFTEQTYTVLEHVKKQIAYIQDHFLHGTHLSSYGDGDWDDTLQPANAQLKQFMVSSWTVALTYQTLNQFARVMERVDPSMSHAMGDLAAGIHQDFNTYILNSEVIPGFVYMESKEQSRFLLHPSDQETGIQYRLLPMTRSMISELLTPEQAASHYEIIREQLFCPDGVRLMNRPAVYAGGVSTHFKRAEQAANFGREIGLQYVHAHIRYVEAMAKLGKSSEVWSGLERINPIGITEIVPNAELRQSNAYFSSSDGKFNTRYEAQESFDALRGGRVPVKGGWRIYSSGPGIYMNQLISNALGIREAEGDLVIDPVLPKALDGLEFKFNYAGVPVTFIYHMDHAEQTRITINGQDVPGDTFRNRYRTGGVRIAKADFQRLAAEGGTDCVVDIYSFIHEQ</sequence>
<keyword evidence="1" id="KW-0328">Glycosyltransferase</keyword>
<evidence type="ECO:0000313" key="8">
    <source>
        <dbReference type="Proteomes" id="UP000036932"/>
    </source>
</evidence>
<dbReference type="SUPFAM" id="SSF48208">
    <property type="entry name" value="Six-hairpin glycosidases"/>
    <property type="match status" value="1"/>
</dbReference>
<dbReference type="InterPro" id="IPR053831">
    <property type="entry name" value="SOGP_N"/>
</dbReference>
<dbReference type="OrthoDB" id="9769991at2"/>
<dbReference type="Pfam" id="PF17167">
    <property type="entry name" value="Glyco_hydro_94"/>
    <property type="match status" value="1"/>
</dbReference>
<feature type="domain" description="SOGP N-terminal" evidence="6">
    <location>
        <begin position="22"/>
        <end position="245"/>
    </location>
</feature>
<dbReference type="InterPro" id="IPR048771">
    <property type="entry name" value="SOGP_2nd"/>
</dbReference>
<accession>A0A0M1N231</accession>
<feature type="domain" description="Glycoside phosphorylase super sandwich" evidence="4">
    <location>
        <begin position="310"/>
        <end position="558"/>
    </location>
</feature>
<dbReference type="InterPro" id="IPR008928">
    <property type="entry name" value="6-hairpin_glycosidase_sf"/>
</dbReference>
<feature type="domain" description="Glycoside phosphorylase C-terminal" evidence="5">
    <location>
        <begin position="1029"/>
        <end position="1105"/>
    </location>
</feature>
<organism evidence="7 8">
    <name type="scientific">Paenibacillus solani</name>
    <dbReference type="NCBI Taxonomy" id="1705565"/>
    <lineage>
        <taxon>Bacteria</taxon>
        <taxon>Bacillati</taxon>
        <taxon>Bacillota</taxon>
        <taxon>Bacilli</taxon>
        <taxon>Bacillales</taxon>
        <taxon>Paenibacillaceae</taxon>
        <taxon>Paenibacillus</taxon>
    </lineage>
</organism>
<dbReference type="Pfam" id="PF21270">
    <property type="entry name" value="SOGP_4th"/>
    <property type="match status" value="1"/>
</dbReference>
<gene>
    <name evidence="7" type="ORF">AM231_26725</name>
</gene>
<dbReference type="Gene3D" id="1.50.10.10">
    <property type="match status" value="1"/>
</dbReference>
<dbReference type="Proteomes" id="UP000036932">
    <property type="component" value="Unassembled WGS sequence"/>
</dbReference>